<feature type="compositionally biased region" description="Basic and acidic residues" evidence="1">
    <location>
        <begin position="78"/>
        <end position="102"/>
    </location>
</feature>
<reference evidence="2 3" key="1">
    <citation type="submission" date="2019-06" db="EMBL/GenBank/DDBJ databases">
        <title>Wine fermentation using esterase from Monascus purpureus.</title>
        <authorList>
            <person name="Geng C."/>
            <person name="Zhang Y."/>
        </authorList>
    </citation>
    <scope>NUCLEOTIDE SEQUENCE [LARGE SCALE GENOMIC DNA]</scope>
    <source>
        <strain evidence="2">HQ1</strain>
    </source>
</reference>
<evidence type="ECO:0000313" key="3">
    <source>
        <dbReference type="Proteomes" id="UP000319663"/>
    </source>
</evidence>
<name>A0A507R539_MONPU</name>
<dbReference type="EMBL" id="VIFY01000008">
    <property type="protein sequence ID" value="TQB76557.1"/>
    <property type="molecule type" value="Genomic_DNA"/>
</dbReference>
<keyword evidence="3" id="KW-1185">Reference proteome</keyword>
<dbReference type="Proteomes" id="UP000319663">
    <property type="component" value="Unassembled WGS sequence"/>
</dbReference>
<protein>
    <submittedName>
        <fullName evidence="2">Uncharacterized protein</fullName>
    </submittedName>
</protein>
<feature type="region of interest" description="Disordered" evidence="1">
    <location>
        <begin position="49"/>
        <end position="102"/>
    </location>
</feature>
<proteinExistence type="predicted"/>
<accession>A0A507R539</accession>
<comment type="caution">
    <text evidence="2">The sequence shown here is derived from an EMBL/GenBank/DDBJ whole genome shotgun (WGS) entry which is preliminary data.</text>
</comment>
<gene>
    <name evidence="2" type="ORF">MPDQ_007478</name>
</gene>
<organism evidence="2 3">
    <name type="scientific">Monascus purpureus</name>
    <name type="common">Red mold</name>
    <name type="synonym">Monascus anka</name>
    <dbReference type="NCBI Taxonomy" id="5098"/>
    <lineage>
        <taxon>Eukaryota</taxon>
        <taxon>Fungi</taxon>
        <taxon>Dikarya</taxon>
        <taxon>Ascomycota</taxon>
        <taxon>Pezizomycotina</taxon>
        <taxon>Eurotiomycetes</taxon>
        <taxon>Eurotiomycetidae</taxon>
        <taxon>Eurotiales</taxon>
        <taxon>Aspergillaceae</taxon>
        <taxon>Monascus</taxon>
    </lineage>
</organism>
<evidence type="ECO:0000313" key="2">
    <source>
        <dbReference type="EMBL" id="TQB76557.1"/>
    </source>
</evidence>
<evidence type="ECO:0000256" key="1">
    <source>
        <dbReference type="SAM" id="MobiDB-lite"/>
    </source>
</evidence>
<dbReference type="OrthoDB" id="3439627at2759"/>
<sequence>MPRGIEYDEDISQSENPVLQENSKVHGVNSANLEMSRVYRTAELPEAALQPPGFHSGMGSRGFKNTGSGKGGRNPRTMGEKKGMMAHKMDGTDPWKRQEWSM</sequence>
<dbReference type="AlphaFoldDB" id="A0A507R539"/>